<feature type="region of interest" description="Disordered" evidence="6">
    <location>
        <begin position="214"/>
        <end position="236"/>
    </location>
</feature>
<reference evidence="8 9" key="1">
    <citation type="journal article" date="2024" name="Science">
        <title>Giant polyketide synthase enzymes in the biosynthesis of giant marine polyether toxins.</title>
        <authorList>
            <person name="Fallon T.R."/>
            <person name="Shende V.V."/>
            <person name="Wierzbicki I.H."/>
            <person name="Pendleton A.L."/>
            <person name="Watervoot N.F."/>
            <person name="Auber R.P."/>
            <person name="Gonzalez D.J."/>
            <person name="Wisecaver J.H."/>
            <person name="Moore B.S."/>
        </authorList>
    </citation>
    <scope>NUCLEOTIDE SEQUENCE [LARGE SCALE GENOMIC DNA]</scope>
    <source>
        <strain evidence="8 9">12B1</strain>
    </source>
</reference>
<dbReference type="InterPro" id="IPR023379">
    <property type="entry name" value="BART_dom"/>
</dbReference>
<gene>
    <name evidence="8" type="ORF">AB1Y20_013136</name>
</gene>
<evidence type="ECO:0000256" key="2">
    <source>
        <dbReference type="ARBA" id="ARBA00004496"/>
    </source>
</evidence>
<organism evidence="8 9">
    <name type="scientific">Prymnesium parvum</name>
    <name type="common">Toxic golden alga</name>
    <dbReference type="NCBI Taxonomy" id="97485"/>
    <lineage>
        <taxon>Eukaryota</taxon>
        <taxon>Haptista</taxon>
        <taxon>Haptophyta</taxon>
        <taxon>Prymnesiophyceae</taxon>
        <taxon>Prymnesiales</taxon>
        <taxon>Prymnesiaceae</taxon>
        <taxon>Prymnesium</taxon>
    </lineage>
</organism>
<feature type="region of interest" description="Disordered" evidence="6">
    <location>
        <begin position="441"/>
        <end position="466"/>
    </location>
</feature>
<evidence type="ECO:0000256" key="3">
    <source>
        <dbReference type="ARBA" id="ARBA00022490"/>
    </source>
</evidence>
<proteinExistence type="predicted"/>
<keyword evidence="4" id="KW-0969">Cilium</keyword>
<protein>
    <recommendedName>
        <fullName evidence="7">BART domain-containing protein</fullName>
    </recommendedName>
</protein>
<feature type="region of interest" description="Disordered" evidence="6">
    <location>
        <begin position="1"/>
        <end position="21"/>
    </location>
</feature>
<evidence type="ECO:0000259" key="7">
    <source>
        <dbReference type="Pfam" id="PF11527"/>
    </source>
</evidence>
<evidence type="ECO:0000256" key="6">
    <source>
        <dbReference type="SAM" id="MobiDB-lite"/>
    </source>
</evidence>
<evidence type="ECO:0000313" key="9">
    <source>
        <dbReference type="Proteomes" id="UP001515480"/>
    </source>
</evidence>
<dbReference type="GO" id="GO:0005929">
    <property type="term" value="C:cilium"/>
    <property type="evidence" value="ECO:0007669"/>
    <property type="project" value="UniProtKB-SubCell"/>
</dbReference>
<dbReference type="EMBL" id="JBGBPQ010000023">
    <property type="protein sequence ID" value="KAL1500479.1"/>
    <property type="molecule type" value="Genomic_DNA"/>
</dbReference>
<feature type="region of interest" description="Disordered" evidence="6">
    <location>
        <begin position="160"/>
        <end position="182"/>
    </location>
</feature>
<evidence type="ECO:0000256" key="4">
    <source>
        <dbReference type="ARBA" id="ARBA00023069"/>
    </source>
</evidence>
<dbReference type="Pfam" id="PF11527">
    <property type="entry name" value="ARL2_Bind_BART"/>
    <property type="match status" value="1"/>
</dbReference>
<evidence type="ECO:0000256" key="5">
    <source>
        <dbReference type="ARBA" id="ARBA00023273"/>
    </source>
</evidence>
<feature type="domain" description="BART" evidence="7">
    <location>
        <begin position="24"/>
        <end position="130"/>
    </location>
</feature>
<evidence type="ECO:0000256" key="1">
    <source>
        <dbReference type="ARBA" id="ARBA00004138"/>
    </source>
</evidence>
<comment type="subcellular location">
    <subcellularLocation>
        <location evidence="1">Cell projection</location>
        <location evidence="1">Cilium</location>
    </subcellularLocation>
    <subcellularLocation>
        <location evidence="2">Cytoplasm</location>
    </subcellularLocation>
</comment>
<dbReference type="AlphaFoldDB" id="A0AB34IJR6"/>
<keyword evidence="5" id="KW-0966">Cell projection</keyword>
<accession>A0AB34IJR6</accession>
<dbReference type="Proteomes" id="UP001515480">
    <property type="component" value="Unassembled WGS sequence"/>
</dbReference>
<dbReference type="InterPro" id="IPR042541">
    <property type="entry name" value="BART_sf"/>
</dbReference>
<comment type="caution">
    <text evidence="8">The sequence shown here is derived from an EMBL/GenBank/DDBJ whole genome shotgun (WGS) entry which is preliminary data.</text>
</comment>
<dbReference type="GO" id="GO:0005737">
    <property type="term" value="C:cytoplasm"/>
    <property type="evidence" value="ECO:0007669"/>
    <property type="project" value="UniProtKB-SubCell"/>
</dbReference>
<evidence type="ECO:0000313" key="8">
    <source>
        <dbReference type="EMBL" id="KAL1500479.1"/>
    </source>
</evidence>
<keyword evidence="3" id="KW-0963">Cytoplasm</keyword>
<feature type="region of interest" description="Disordered" evidence="6">
    <location>
        <begin position="292"/>
        <end position="384"/>
    </location>
</feature>
<name>A0AB34IJR6_PRYPA</name>
<dbReference type="Gene3D" id="1.20.1520.10">
    <property type="entry name" value="ADP-ribosylation factor-like 2-binding protein, domain"/>
    <property type="match status" value="1"/>
</dbReference>
<keyword evidence="9" id="KW-1185">Reference proteome</keyword>
<feature type="region of interest" description="Disordered" evidence="6">
    <location>
        <begin position="266"/>
        <end position="285"/>
    </location>
</feature>
<sequence>MGSAPSQPAAPTDGESRDAPRRREDVLLDVLDHFAHDPLVVDPLVAFFTKHCRRFSDSEQSLECTQLHINYQARFEALLASVLARAGLDELAFDALLRDALARGAAEAELLVSLADAAADYRAFHRTMLACARHAGGAGAREGGEAARREELRAHMWGMGGAVRPRPEGGGGEAARREKDCRGSSAAACNPLGASLDGRSEFLPLPGRVEAACEPRLGGGGEAARATHPTPRGRLPPLLAAAQGEVGGADSDLAAGGRGGGVVAGPCSGTQASAEERRVAGEADAPPAVLGEAVPEEPCCGQPPDERSGTSVAGPKAEESPLSTPSRQAVADEQRFDAQGTTTSRRSDWRPTAFATQRMRSLPDAALRVRQPLSPDGFRSSYDPTAMERRKLLAHLKEVRAMEANEAHPAKTGLDLDAARRKLDEWAQMFNLDRAKAAEATQTAAGNVESHYPADLSRNEDESEDDRLLASLLDSLRNESTCT</sequence>